<name>A0A7S0Q0C4_9EUKA</name>
<evidence type="ECO:0000313" key="1">
    <source>
        <dbReference type="EMBL" id="CAD8602144.1"/>
    </source>
</evidence>
<organism evidence="1">
    <name type="scientific">Coccolithus braarudii</name>
    <dbReference type="NCBI Taxonomy" id="221442"/>
    <lineage>
        <taxon>Eukaryota</taxon>
        <taxon>Haptista</taxon>
        <taxon>Haptophyta</taxon>
        <taxon>Prymnesiophyceae</taxon>
        <taxon>Coccolithales</taxon>
        <taxon>Coccolithaceae</taxon>
        <taxon>Coccolithus</taxon>
    </lineage>
</organism>
<gene>
    <name evidence="1" type="ORF">CPEL01642_LOCUS5475</name>
</gene>
<dbReference type="AlphaFoldDB" id="A0A7S0Q0C4"/>
<sequence>MAAVVREKVAEVEMVVGVGELARVAVAPVHHCTKWSAGRLAGAVRAAGTRRCSRPDRPADGDGCMPPNQTVGAAGSTALAATARGAGSMAWVVAVMAEAEAEAS</sequence>
<accession>A0A7S0Q0C4</accession>
<dbReference type="EMBL" id="HBEY01011391">
    <property type="protein sequence ID" value="CAD8602144.1"/>
    <property type="molecule type" value="Transcribed_RNA"/>
</dbReference>
<reference evidence="1" key="1">
    <citation type="submission" date="2021-01" db="EMBL/GenBank/DDBJ databases">
        <authorList>
            <person name="Corre E."/>
            <person name="Pelletier E."/>
            <person name="Niang G."/>
            <person name="Scheremetjew M."/>
            <person name="Finn R."/>
            <person name="Kale V."/>
            <person name="Holt S."/>
            <person name="Cochrane G."/>
            <person name="Meng A."/>
            <person name="Brown T."/>
            <person name="Cohen L."/>
        </authorList>
    </citation>
    <scope>NUCLEOTIDE SEQUENCE</scope>
    <source>
        <strain evidence="1">PLY182g</strain>
    </source>
</reference>
<proteinExistence type="predicted"/>
<protein>
    <submittedName>
        <fullName evidence="1">Uncharacterized protein</fullName>
    </submittedName>
</protein>